<feature type="region of interest" description="Disordered" evidence="1">
    <location>
        <begin position="552"/>
        <end position="579"/>
    </location>
</feature>
<sequence length="579" mass="65232">MRQAERREEAPEITPQVLHLRDLLKWVRQGRIRVPNFQRDFTWDRQRMLNLFDSIRKQYPIGTLLFWESTKPLPMSDRLGPLSLPSSAGGKLLVLDGQQRLTTLAGVLLLDELERSPADDRDPARWIIHYDAAADGFAYFDDDPPLSAVRVSELMGTKGLYNAAQSIMGAPGQVPDTETRSRWMERIESVSAALAAYRIPLVIFATDSLRLAVESFTRVNRSGQSLGPDEMFSALTYKVDDEQETFRLAKQIDSILAEIVRTGFGEMERVVVLRSVLLAAELDPFRTEWDQLAEETRRDATTRLPAAIKEAREGLLRAVEFLRAEGIRNKRLLPYSMQIVGLAAFFGRRDGAPTEKQKALLRRWLWVSGFTEGFGGLNPSRILLQLKDLREVIPNQDAPVTVEGIDLDAPAHPFPERHDHRSARVRALLCVMLRERVLGPDGAPIDPEKMASDVLQRGPQALARVCVRVQNRGKAPLMSSPANRVFDVTPGKRGQAKTWLLAIDPSIRSTVLQSHHVSEEAWKALVEDDHRAFVEERIKTLMNLERRFMEEKGVVPPKADRPAPSAIDVEDEVPLSDDA</sequence>
<dbReference type="Proteomes" id="UP000238348">
    <property type="component" value="Chromosome"/>
</dbReference>
<feature type="compositionally biased region" description="Basic and acidic residues" evidence="1">
    <location>
        <begin position="552"/>
        <end position="561"/>
    </location>
</feature>
<evidence type="ECO:0000256" key="1">
    <source>
        <dbReference type="SAM" id="MobiDB-lite"/>
    </source>
</evidence>
<feature type="domain" description="GmrSD restriction endonucleases N-terminal" evidence="2">
    <location>
        <begin position="21"/>
        <end position="235"/>
    </location>
</feature>
<dbReference type="EMBL" id="CP012673">
    <property type="protein sequence ID" value="AUX46507.1"/>
    <property type="molecule type" value="Genomic_DNA"/>
</dbReference>
<evidence type="ECO:0000313" key="3">
    <source>
        <dbReference type="EMBL" id="AUX46507.1"/>
    </source>
</evidence>
<proteinExistence type="predicted"/>
<reference evidence="3 4" key="1">
    <citation type="submission" date="2015-09" db="EMBL/GenBank/DDBJ databases">
        <title>Sorangium comparison.</title>
        <authorList>
            <person name="Zaburannyi N."/>
            <person name="Bunk B."/>
            <person name="Overmann J."/>
            <person name="Mueller R."/>
        </authorList>
    </citation>
    <scope>NUCLEOTIDE SEQUENCE [LARGE SCALE GENOMIC DNA]</scope>
    <source>
        <strain evidence="3 4">So ce26</strain>
    </source>
</reference>
<name>A0A2L0F4Q1_SORCE</name>
<dbReference type="PANTHER" id="PTHR37292">
    <property type="entry name" value="VNG6097C"/>
    <property type="match status" value="1"/>
</dbReference>
<accession>A0A2L0F4Q1</accession>
<dbReference type="PANTHER" id="PTHR37292:SF2">
    <property type="entry name" value="DUF262 DOMAIN-CONTAINING PROTEIN"/>
    <property type="match status" value="1"/>
</dbReference>
<dbReference type="RefSeq" id="WP_104984677.1">
    <property type="nucleotide sequence ID" value="NZ_CP012673.1"/>
</dbReference>
<dbReference type="AlphaFoldDB" id="A0A2L0F4Q1"/>
<protein>
    <recommendedName>
        <fullName evidence="2">GmrSD restriction endonucleases N-terminal domain-containing protein</fullName>
    </recommendedName>
</protein>
<dbReference type="InterPro" id="IPR004919">
    <property type="entry name" value="GmrSD_N"/>
</dbReference>
<feature type="compositionally biased region" description="Acidic residues" evidence="1">
    <location>
        <begin position="568"/>
        <end position="579"/>
    </location>
</feature>
<dbReference type="OrthoDB" id="9798761at2"/>
<evidence type="ECO:0000313" key="4">
    <source>
        <dbReference type="Proteomes" id="UP000238348"/>
    </source>
</evidence>
<evidence type="ECO:0000259" key="2">
    <source>
        <dbReference type="Pfam" id="PF03235"/>
    </source>
</evidence>
<gene>
    <name evidence="3" type="ORF">SOCE26_080130</name>
</gene>
<organism evidence="3 4">
    <name type="scientific">Sorangium cellulosum</name>
    <name type="common">Polyangium cellulosum</name>
    <dbReference type="NCBI Taxonomy" id="56"/>
    <lineage>
        <taxon>Bacteria</taxon>
        <taxon>Pseudomonadati</taxon>
        <taxon>Myxococcota</taxon>
        <taxon>Polyangia</taxon>
        <taxon>Polyangiales</taxon>
        <taxon>Polyangiaceae</taxon>
        <taxon>Sorangium</taxon>
    </lineage>
</organism>
<dbReference type="Pfam" id="PF03235">
    <property type="entry name" value="GmrSD_N"/>
    <property type="match status" value="1"/>
</dbReference>